<dbReference type="Pfam" id="PF00005">
    <property type="entry name" value="ABC_tran"/>
    <property type="match status" value="1"/>
</dbReference>
<dbReference type="CDD" id="cd03224">
    <property type="entry name" value="ABC_TM1139_LivF_branched"/>
    <property type="match status" value="1"/>
</dbReference>
<comment type="similarity">
    <text evidence="1">Belongs to the ABC transporter superfamily.</text>
</comment>
<evidence type="ECO:0000259" key="6">
    <source>
        <dbReference type="PROSITE" id="PS50893"/>
    </source>
</evidence>
<organism evidence="7 8">
    <name type="scientific">Massilicoli timonensis</name>
    <dbReference type="NCBI Taxonomy" id="2015901"/>
    <lineage>
        <taxon>Bacteria</taxon>
        <taxon>Bacillati</taxon>
        <taxon>Bacillota</taxon>
        <taxon>Erysipelotrichia</taxon>
        <taxon>Erysipelotrichales</taxon>
        <taxon>Erysipelotrichaceae</taxon>
        <taxon>Massilicoli</taxon>
    </lineage>
</organism>
<keyword evidence="5" id="KW-0029">Amino-acid transport</keyword>
<feature type="domain" description="ABC transporter" evidence="6">
    <location>
        <begin position="2"/>
        <end position="234"/>
    </location>
</feature>
<dbReference type="Gene3D" id="3.40.50.300">
    <property type="entry name" value="P-loop containing nucleotide triphosphate hydrolases"/>
    <property type="match status" value="1"/>
</dbReference>
<evidence type="ECO:0000256" key="2">
    <source>
        <dbReference type="ARBA" id="ARBA00022448"/>
    </source>
</evidence>
<dbReference type="PANTHER" id="PTHR43820">
    <property type="entry name" value="HIGH-AFFINITY BRANCHED-CHAIN AMINO ACID TRANSPORT ATP-BINDING PROTEIN LIVF"/>
    <property type="match status" value="1"/>
</dbReference>
<accession>A0ABT1SN78</accession>
<evidence type="ECO:0000256" key="3">
    <source>
        <dbReference type="ARBA" id="ARBA00022741"/>
    </source>
</evidence>
<keyword evidence="2" id="KW-0813">Transport</keyword>
<dbReference type="InterPro" id="IPR003593">
    <property type="entry name" value="AAA+_ATPase"/>
</dbReference>
<dbReference type="PANTHER" id="PTHR43820:SF4">
    <property type="entry name" value="HIGH-AFFINITY BRANCHED-CHAIN AMINO ACID TRANSPORT ATP-BINDING PROTEIN LIVF"/>
    <property type="match status" value="1"/>
</dbReference>
<keyword evidence="3" id="KW-0547">Nucleotide-binding</keyword>
<dbReference type="InterPro" id="IPR003439">
    <property type="entry name" value="ABC_transporter-like_ATP-bd"/>
</dbReference>
<dbReference type="InterPro" id="IPR027417">
    <property type="entry name" value="P-loop_NTPase"/>
</dbReference>
<evidence type="ECO:0000256" key="4">
    <source>
        <dbReference type="ARBA" id="ARBA00022840"/>
    </source>
</evidence>
<keyword evidence="8" id="KW-1185">Reference proteome</keyword>
<dbReference type="SMART" id="SM00382">
    <property type="entry name" value="AAA"/>
    <property type="match status" value="1"/>
</dbReference>
<sequence>MLKVENLHVKYGAIHAVKGIDLEVKEGEIVTLIGANGAGKSSTLKAISGLEKAAEGSITFNGQPLNKLSARNIMKLGISHVPEGRRIFAGLTVLENLEMGAYLRKDKAGIKEDLKKVYSRFPILEKRSRQDAATLSGGEQQMLAMGRALMAKPKLLLLDEPSMGLAPILVQEIFSIIQDIKAQGTTVLLVEQNARMALSIADRGYVLETGKVVYAGTGEELAESEEIAKAYLGG</sequence>
<reference evidence="7 8" key="1">
    <citation type="submission" date="2022-06" db="EMBL/GenBank/DDBJ databases">
        <title>Isolation of gut microbiota from human fecal samples.</title>
        <authorList>
            <person name="Pamer E.G."/>
            <person name="Barat B."/>
            <person name="Waligurski E."/>
            <person name="Medina S."/>
            <person name="Paddock L."/>
            <person name="Mostad J."/>
        </authorList>
    </citation>
    <scope>NUCLEOTIDE SEQUENCE [LARGE SCALE GENOMIC DNA]</scope>
    <source>
        <strain evidence="7 8">DFI.6.1</strain>
    </source>
</reference>
<name>A0ABT1SN78_9FIRM</name>
<dbReference type="InterPro" id="IPR030660">
    <property type="entry name" value="ABC_branched_ATPase_LivF/BraG"/>
</dbReference>
<proteinExistence type="inferred from homology"/>
<dbReference type="EMBL" id="JANGCH010000025">
    <property type="protein sequence ID" value="MCQ5122686.1"/>
    <property type="molecule type" value="Genomic_DNA"/>
</dbReference>
<evidence type="ECO:0000313" key="7">
    <source>
        <dbReference type="EMBL" id="MCQ5122686.1"/>
    </source>
</evidence>
<dbReference type="RefSeq" id="WP_102267988.1">
    <property type="nucleotide sequence ID" value="NZ_CALVCM010000025.1"/>
</dbReference>
<evidence type="ECO:0000313" key="8">
    <source>
        <dbReference type="Proteomes" id="UP001524435"/>
    </source>
</evidence>
<protein>
    <submittedName>
        <fullName evidence="7">ABC transporter ATP-binding protein</fullName>
    </submittedName>
</protein>
<gene>
    <name evidence="7" type="ORF">NE663_10535</name>
</gene>
<dbReference type="Proteomes" id="UP001524435">
    <property type="component" value="Unassembled WGS sequence"/>
</dbReference>
<dbReference type="GO" id="GO:0005524">
    <property type="term" value="F:ATP binding"/>
    <property type="evidence" value="ECO:0007669"/>
    <property type="project" value="UniProtKB-KW"/>
</dbReference>
<dbReference type="PROSITE" id="PS50893">
    <property type="entry name" value="ABC_TRANSPORTER_2"/>
    <property type="match status" value="1"/>
</dbReference>
<dbReference type="SUPFAM" id="SSF52540">
    <property type="entry name" value="P-loop containing nucleoside triphosphate hydrolases"/>
    <property type="match status" value="1"/>
</dbReference>
<comment type="caution">
    <text evidence="7">The sequence shown here is derived from an EMBL/GenBank/DDBJ whole genome shotgun (WGS) entry which is preliminary data.</text>
</comment>
<dbReference type="InterPro" id="IPR017871">
    <property type="entry name" value="ABC_transporter-like_CS"/>
</dbReference>
<dbReference type="PROSITE" id="PS00211">
    <property type="entry name" value="ABC_TRANSPORTER_1"/>
    <property type="match status" value="1"/>
</dbReference>
<keyword evidence="4 7" id="KW-0067">ATP-binding</keyword>
<dbReference type="InterPro" id="IPR052156">
    <property type="entry name" value="BCAA_Transport_ATP-bd_LivF"/>
</dbReference>
<evidence type="ECO:0000256" key="1">
    <source>
        <dbReference type="ARBA" id="ARBA00005417"/>
    </source>
</evidence>
<dbReference type="PIRSF" id="PIRSF039137">
    <property type="entry name" value="ABC_branched_ATPase"/>
    <property type="match status" value="1"/>
</dbReference>
<evidence type="ECO:0000256" key="5">
    <source>
        <dbReference type="ARBA" id="ARBA00022970"/>
    </source>
</evidence>